<proteinExistence type="predicted"/>
<gene>
    <name evidence="1" type="ORF">HNP98_003813</name>
</gene>
<organism evidence="1 2">
    <name type="scientific">Hymenobacter caeli</name>
    <dbReference type="NCBI Taxonomy" id="2735894"/>
    <lineage>
        <taxon>Bacteria</taxon>
        <taxon>Pseudomonadati</taxon>
        <taxon>Bacteroidota</taxon>
        <taxon>Cytophagia</taxon>
        <taxon>Cytophagales</taxon>
        <taxon>Hymenobacteraceae</taxon>
        <taxon>Hymenobacter</taxon>
    </lineage>
</organism>
<dbReference type="Proteomes" id="UP000779507">
    <property type="component" value="Unassembled WGS sequence"/>
</dbReference>
<accession>A0ABX2FUV4</accession>
<keyword evidence="2" id="KW-1185">Reference proteome</keyword>
<evidence type="ECO:0000313" key="2">
    <source>
        <dbReference type="Proteomes" id="UP000779507"/>
    </source>
</evidence>
<protein>
    <submittedName>
        <fullName evidence="1">Uncharacterized protein</fullName>
    </submittedName>
</protein>
<name>A0ABX2FUV4_9BACT</name>
<sequence length="44" mass="5307">MALEFHCFCSYRWYSVPRVNWPTPVVRMRLPIHQRPALFVGMLT</sequence>
<evidence type="ECO:0000313" key="1">
    <source>
        <dbReference type="EMBL" id="NRT20968.1"/>
    </source>
</evidence>
<reference evidence="1 2" key="1">
    <citation type="submission" date="2020-05" db="EMBL/GenBank/DDBJ databases">
        <title>Genomic Encyclopedia of Type Strains, Phase IV (KMG-V): Genome sequencing to study the core and pangenomes of soil and plant-associated prokaryotes.</title>
        <authorList>
            <person name="Whitman W."/>
        </authorList>
    </citation>
    <scope>NUCLEOTIDE SEQUENCE [LARGE SCALE GENOMIC DNA]</scope>
    <source>
        <strain evidence="1 2">9A</strain>
    </source>
</reference>
<dbReference type="EMBL" id="JABSNP010000023">
    <property type="protein sequence ID" value="NRT20968.1"/>
    <property type="molecule type" value="Genomic_DNA"/>
</dbReference>
<comment type="caution">
    <text evidence="1">The sequence shown here is derived from an EMBL/GenBank/DDBJ whole genome shotgun (WGS) entry which is preliminary data.</text>
</comment>